<sequence>MDRALNAFVNLDVPADVVRIDIRGSLNQSSRPELVHIVRRVRRMGIRSHIHVELSGAGKVESSALAGLRSDLNSIDSDTLPGIYGNGVSLAFSPSADGWAGQPDPTQQPLALIDVLTDVTENGEDFADGYPLVPTGRLEDLCGRPLEEYSDAELLTASDWIFGLLDTPSAFAGPDLLGRYNDIGLEFRRRRQEDAVPLTASEGQAAS</sequence>
<organism evidence="1 2">
    <name type="scientific">Pseudarthrobacter polychromogenes</name>
    <dbReference type="NCBI Taxonomy" id="1676"/>
    <lineage>
        <taxon>Bacteria</taxon>
        <taxon>Bacillati</taxon>
        <taxon>Actinomycetota</taxon>
        <taxon>Actinomycetes</taxon>
        <taxon>Micrococcales</taxon>
        <taxon>Micrococcaceae</taxon>
        <taxon>Pseudarthrobacter</taxon>
    </lineage>
</organism>
<keyword evidence="2" id="KW-1185">Reference proteome</keyword>
<accession>A0ABQ1XQA0</accession>
<comment type="caution">
    <text evidence="1">The sequence shown here is derived from an EMBL/GenBank/DDBJ whole genome shotgun (WGS) entry which is preliminary data.</text>
</comment>
<proteinExistence type="predicted"/>
<evidence type="ECO:0000313" key="2">
    <source>
        <dbReference type="Proteomes" id="UP000596938"/>
    </source>
</evidence>
<evidence type="ECO:0000313" key="1">
    <source>
        <dbReference type="EMBL" id="GGH00022.1"/>
    </source>
</evidence>
<gene>
    <name evidence="1" type="ORF">GCM10011577_24470</name>
</gene>
<dbReference type="Proteomes" id="UP000596938">
    <property type="component" value="Unassembled WGS sequence"/>
</dbReference>
<reference evidence="2" key="1">
    <citation type="journal article" date="2019" name="Int. J. Syst. Evol. Microbiol.">
        <title>The Global Catalogue of Microorganisms (GCM) 10K type strain sequencing project: providing services to taxonomists for standard genome sequencing and annotation.</title>
        <authorList>
            <consortium name="The Broad Institute Genomics Platform"/>
            <consortium name="The Broad Institute Genome Sequencing Center for Infectious Disease"/>
            <person name="Wu L."/>
            <person name="Ma J."/>
        </authorList>
    </citation>
    <scope>NUCLEOTIDE SEQUENCE [LARGE SCALE GENOMIC DNA]</scope>
    <source>
        <strain evidence="2">CGMCC 1.1927</strain>
    </source>
</reference>
<dbReference type="RefSeq" id="WP_188811394.1">
    <property type="nucleotide sequence ID" value="NZ_BAAAWV010000001.1"/>
</dbReference>
<name>A0ABQ1XQA0_9MICC</name>
<protein>
    <submittedName>
        <fullName evidence="1">Uncharacterized protein</fullName>
    </submittedName>
</protein>
<dbReference type="EMBL" id="BMKU01000007">
    <property type="protein sequence ID" value="GGH00022.1"/>
    <property type="molecule type" value="Genomic_DNA"/>
</dbReference>